<keyword evidence="3 4" id="KW-0663">Pyridoxal phosphate</keyword>
<gene>
    <name evidence="6" type="ORF">P154DRAFT_445035</name>
</gene>
<dbReference type="Proteomes" id="UP000799779">
    <property type="component" value="Unassembled WGS sequence"/>
</dbReference>
<name>A0A6A5W3E7_9PLEO</name>
<evidence type="ECO:0000256" key="2">
    <source>
        <dbReference type="ARBA" id="ARBA00008954"/>
    </source>
</evidence>
<organism evidence="6 7">
    <name type="scientific">Amniculicola lignicola CBS 123094</name>
    <dbReference type="NCBI Taxonomy" id="1392246"/>
    <lineage>
        <taxon>Eukaryota</taxon>
        <taxon>Fungi</taxon>
        <taxon>Dikarya</taxon>
        <taxon>Ascomycota</taxon>
        <taxon>Pezizomycotina</taxon>
        <taxon>Dothideomycetes</taxon>
        <taxon>Pleosporomycetidae</taxon>
        <taxon>Pleosporales</taxon>
        <taxon>Amniculicolaceae</taxon>
        <taxon>Amniculicola</taxon>
    </lineage>
</organism>
<dbReference type="InterPro" id="IPR015422">
    <property type="entry name" value="PyrdxlP-dep_Trfase_small"/>
</dbReference>
<dbReference type="GO" id="GO:0008483">
    <property type="term" value="F:transaminase activity"/>
    <property type="evidence" value="ECO:0007669"/>
    <property type="project" value="InterPro"/>
</dbReference>
<reference evidence="6" key="1">
    <citation type="journal article" date="2020" name="Stud. Mycol.">
        <title>101 Dothideomycetes genomes: a test case for predicting lifestyles and emergence of pathogens.</title>
        <authorList>
            <person name="Haridas S."/>
            <person name="Albert R."/>
            <person name="Binder M."/>
            <person name="Bloem J."/>
            <person name="Labutti K."/>
            <person name="Salamov A."/>
            <person name="Andreopoulos B."/>
            <person name="Baker S."/>
            <person name="Barry K."/>
            <person name="Bills G."/>
            <person name="Bluhm B."/>
            <person name="Cannon C."/>
            <person name="Castanera R."/>
            <person name="Culley D."/>
            <person name="Daum C."/>
            <person name="Ezra D."/>
            <person name="Gonzalez J."/>
            <person name="Henrissat B."/>
            <person name="Kuo A."/>
            <person name="Liang C."/>
            <person name="Lipzen A."/>
            <person name="Lutzoni F."/>
            <person name="Magnuson J."/>
            <person name="Mondo S."/>
            <person name="Nolan M."/>
            <person name="Ohm R."/>
            <person name="Pangilinan J."/>
            <person name="Park H.-J."/>
            <person name="Ramirez L."/>
            <person name="Alfaro M."/>
            <person name="Sun H."/>
            <person name="Tritt A."/>
            <person name="Yoshinaga Y."/>
            <person name="Zwiers L.-H."/>
            <person name="Turgeon B."/>
            <person name="Goodwin S."/>
            <person name="Spatafora J."/>
            <person name="Crous P."/>
            <person name="Grigoriev I."/>
        </authorList>
    </citation>
    <scope>NUCLEOTIDE SEQUENCE</scope>
    <source>
        <strain evidence="6">CBS 123094</strain>
    </source>
</reference>
<dbReference type="OrthoDB" id="5419315at2759"/>
<keyword evidence="7" id="KW-1185">Reference proteome</keyword>
<evidence type="ECO:0000313" key="7">
    <source>
        <dbReference type="Proteomes" id="UP000799779"/>
    </source>
</evidence>
<proteinExistence type="inferred from homology"/>
<dbReference type="Gene3D" id="3.90.1150.10">
    <property type="entry name" value="Aspartate Aminotransferase, domain 1"/>
    <property type="match status" value="1"/>
</dbReference>
<evidence type="ECO:0000256" key="3">
    <source>
        <dbReference type="ARBA" id="ARBA00022898"/>
    </source>
</evidence>
<keyword evidence="6" id="KW-0808">Transferase</keyword>
<comment type="cofactor">
    <cofactor evidence="1">
        <name>pyridoxal 5'-phosphate</name>
        <dbReference type="ChEBI" id="CHEBI:597326"/>
    </cofactor>
</comment>
<dbReference type="GO" id="GO:0030170">
    <property type="term" value="F:pyridoxal phosphate binding"/>
    <property type="evidence" value="ECO:0007669"/>
    <property type="project" value="InterPro"/>
</dbReference>
<dbReference type="SUPFAM" id="SSF53383">
    <property type="entry name" value="PLP-dependent transferases"/>
    <property type="match status" value="1"/>
</dbReference>
<evidence type="ECO:0000256" key="5">
    <source>
        <dbReference type="SAM" id="MobiDB-lite"/>
    </source>
</evidence>
<dbReference type="InterPro" id="IPR015421">
    <property type="entry name" value="PyrdxlP-dep_Trfase_major"/>
</dbReference>
<evidence type="ECO:0000256" key="4">
    <source>
        <dbReference type="RuleBase" id="RU003560"/>
    </source>
</evidence>
<protein>
    <submittedName>
        <fullName evidence="6">PLP-dependent transferase</fullName>
    </submittedName>
</protein>
<dbReference type="AlphaFoldDB" id="A0A6A5W3E7"/>
<dbReference type="PANTHER" id="PTHR43094:SF1">
    <property type="entry name" value="AMINOTRANSFERASE CLASS-III"/>
    <property type="match status" value="1"/>
</dbReference>
<dbReference type="InterPro" id="IPR005814">
    <property type="entry name" value="Aminotrans_3"/>
</dbReference>
<dbReference type="GO" id="GO:0005829">
    <property type="term" value="C:cytosol"/>
    <property type="evidence" value="ECO:0007669"/>
    <property type="project" value="TreeGrafter"/>
</dbReference>
<dbReference type="PANTHER" id="PTHR43094">
    <property type="entry name" value="AMINOTRANSFERASE"/>
    <property type="match status" value="1"/>
</dbReference>
<sequence>MAPAAIPDETSEESSHPPSNEAPNLIFHPTAGYKLPRLVGSDGIHLFCKDGRDIVDACGGPGVACLGQGSEVKKRIKAAEDRQRNEVAYSSAHFFTTTGAGDLEECLIESTDGKMTGAWFCSSGSESLEAGIKLARQFHVRTGHPLRVNFIARKNSYHGSTLGALSLGSHEWRREIYEPMLGQNFSHVSRCNAYRDLGPGETIPQYVARLKQELVDEIERLGRETVCAFVVEPVVGAAMGSVPPVPGYFRAMREVCDEYGVLLVFDEVMCGMGRIGYLHAWQHPLIDVVPDVQTFGKGLGAGYQPVAGIMFGKKIADVLGPFAHGQTYQHHPIACAVAYEVQCMIREWNLLHKVNVMGKRLIRGLHTELDKHPKVGDIRGLGQFISLEFVKDKKTKEPFPHRFQVAERIHRLGMQRSHCICLYHGQGCADGKNGDIVMVMPAYTVTEDEIDMIVDRTAIVIREFFETAADL</sequence>
<dbReference type="InterPro" id="IPR015424">
    <property type="entry name" value="PyrdxlP-dep_Trfase"/>
</dbReference>
<evidence type="ECO:0000313" key="6">
    <source>
        <dbReference type="EMBL" id="KAF1995608.1"/>
    </source>
</evidence>
<evidence type="ECO:0000256" key="1">
    <source>
        <dbReference type="ARBA" id="ARBA00001933"/>
    </source>
</evidence>
<dbReference type="Gene3D" id="3.40.640.10">
    <property type="entry name" value="Type I PLP-dependent aspartate aminotransferase-like (Major domain)"/>
    <property type="match status" value="1"/>
</dbReference>
<feature type="region of interest" description="Disordered" evidence="5">
    <location>
        <begin position="1"/>
        <end position="25"/>
    </location>
</feature>
<comment type="similarity">
    <text evidence="2 4">Belongs to the class-III pyridoxal-phosphate-dependent aminotransferase family.</text>
</comment>
<accession>A0A6A5W3E7</accession>
<dbReference type="CDD" id="cd00610">
    <property type="entry name" value="OAT_like"/>
    <property type="match status" value="1"/>
</dbReference>
<dbReference type="EMBL" id="ML977636">
    <property type="protein sequence ID" value="KAF1995608.1"/>
    <property type="molecule type" value="Genomic_DNA"/>
</dbReference>
<dbReference type="Pfam" id="PF00202">
    <property type="entry name" value="Aminotran_3"/>
    <property type="match status" value="1"/>
</dbReference>
<dbReference type="FunFam" id="3.40.640.10:FF:000004">
    <property type="entry name" value="Acetylornithine aminotransferase"/>
    <property type="match status" value="1"/>
</dbReference>